<evidence type="ECO:0000256" key="2">
    <source>
        <dbReference type="SAM" id="Phobius"/>
    </source>
</evidence>
<keyword evidence="2" id="KW-0472">Membrane</keyword>
<dbReference type="STRING" id="587909.SAMN05421810_102422"/>
<accession>A0A1I5PW54</accession>
<evidence type="ECO:0000313" key="3">
    <source>
        <dbReference type="EMBL" id="SFP38323.1"/>
    </source>
</evidence>
<feature type="region of interest" description="Disordered" evidence="1">
    <location>
        <begin position="243"/>
        <end position="270"/>
    </location>
</feature>
<feature type="region of interest" description="Disordered" evidence="1">
    <location>
        <begin position="36"/>
        <end position="62"/>
    </location>
</feature>
<dbReference type="InterPro" id="IPR013783">
    <property type="entry name" value="Ig-like_fold"/>
</dbReference>
<evidence type="ECO:0000256" key="1">
    <source>
        <dbReference type="SAM" id="MobiDB-lite"/>
    </source>
</evidence>
<evidence type="ECO:0000313" key="4">
    <source>
        <dbReference type="Proteomes" id="UP000198727"/>
    </source>
</evidence>
<dbReference type="OrthoDB" id="3653979at2"/>
<sequence length="521" mass="54165">MGHGTHPGSAIGGRSRLLSVLTVTVLGALGVVAPAQPVAAEPPPPGVEEGVGHEVPGQTYRDRSGSTDWLGTYVVRDEHVFCVQFAFKAPKTGEEYEPGDELLTKWGDPLAPDVAANISYLLLRHGDTRDADEAAALAHLLHSWTAAPRDGHDDLNPTKGFEEIGYDVELHLSGLPEGAKDAVERLRADAETNRGPWTASVTPPKGEQTIGTAGEWTISVRNARDAGVPDVPITLTLTDAVLDGDEPADPVERANTEASGSTEDSADRFGTGVAEGAEDTEPAAEPVTVTTGKDGTATVRVVPTGQQPKVVATLSAPADRPYVRHPVRNEKTQRVVSTGGERELTAEGVTKARTQPGVVRVAKVDSRTGDGIAGVALRLTGEDRTSPALGQDDQPLLGADGEPTVVITEGADGTVTVENLRTPQEVCVVEVSPPSGYDQAFDPADPPAACGRLEAGDTLVLEVANAPNDVPRTIPAGTAKTMAQSATRSAPSGAALAALGGLALLGSMLVGWVARRRFTGR</sequence>
<dbReference type="Proteomes" id="UP000198727">
    <property type="component" value="Unassembled WGS sequence"/>
</dbReference>
<reference evidence="4" key="1">
    <citation type="submission" date="2016-10" db="EMBL/GenBank/DDBJ databases">
        <authorList>
            <person name="Varghese N."/>
            <person name="Submissions S."/>
        </authorList>
    </citation>
    <scope>NUCLEOTIDE SEQUENCE [LARGE SCALE GENOMIC DNA]</scope>
    <source>
        <strain evidence="4">CGMCC 4.5579</strain>
    </source>
</reference>
<organism evidence="3 4">
    <name type="scientific">Amycolatopsis arida</name>
    <dbReference type="NCBI Taxonomy" id="587909"/>
    <lineage>
        <taxon>Bacteria</taxon>
        <taxon>Bacillati</taxon>
        <taxon>Actinomycetota</taxon>
        <taxon>Actinomycetes</taxon>
        <taxon>Pseudonocardiales</taxon>
        <taxon>Pseudonocardiaceae</taxon>
        <taxon>Amycolatopsis</taxon>
    </lineage>
</organism>
<keyword evidence="4" id="KW-1185">Reference proteome</keyword>
<dbReference type="AlphaFoldDB" id="A0A1I5PW54"/>
<protein>
    <recommendedName>
        <fullName evidence="5">Prealbumin-like fold domain-containing protein</fullName>
    </recommendedName>
</protein>
<dbReference type="Gene3D" id="2.60.40.10">
    <property type="entry name" value="Immunoglobulins"/>
    <property type="match status" value="1"/>
</dbReference>
<proteinExistence type="predicted"/>
<keyword evidence="2" id="KW-0812">Transmembrane</keyword>
<dbReference type="EMBL" id="FOWW01000002">
    <property type="protein sequence ID" value="SFP38323.1"/>
    <property type="molecule type" value="Genomic_DNA"/>
</dbReference>
<gene>
    <name evidence="3" type="ORF">SAMN05421810_102422</name>
</gene>
<dbReference type="RefSeq" id="WP_092529186.1">
    <property type="nucleotide sequence ID" value="NZ_FOWW01000002.1"/>
</dbReference>
<feature type="transmembrane region" description="Helical" evidence="2">
    <location>
        <begin position="494"/>
        <end position="514"/>
    </location>
</feature>
<keyword evidence="2" id="KW-1133">Transmembrane helix</keyword>
<dbReference type="GO" id="GO:0005975">
    <property type="term" value="P:carbohydrate metabolic process"/>
    <property type="evidence" value="ECO:0007669"/>
    <property type="project" value="UniProtKB-ARBA"/>
</dbReference>
<evidence type="ECO:0008006" key="5">
    <source>
        <dbReference type="Google" id="ProtNLM"/>
    </source>
</evidence>
<name>A0A1I5PW54_9PSEU</name>